<dbReference type="EMBL" id="JAKLTR010000001">
    <property type="protein sequence ID" value="MCG2612816.1"/>
    <property type="molecule type" value="Genomic_DNA"/>
</dbReference>
<feature type="chain" id="PRO_5047449808" evidence="1">
    <location>
        <begin position="19"/>
        <end position="653"/>
    </location>
</feature>
<dbReference type="RefSeq" id="WP_237868045.1">
    <property type="nucleotide sequence ID" value="NZ_JAKLTR010000001.1"/>
</dbReference>
<organism evidence="2 3">
    <name type="scientific">Terrimonas ginsenosidimutans</name>
    <dbReference type="NCBI Taxonomy" id="2908004"/>
    <lineage>
        <taxon>Bacteria</taxon>
        <taxon>Pseudomonadati</taxon>
        <taxon>Bacteroidota</taxon>
        <taxon>Chitinophagia</taxon>
        <taxon>Chitinophagales</taxon>
        <taxon>Chitinophagaceae</taxon>
        <taxon>Terrimonas</taxon>
    </lineage>
</organism>
<evidence type="ECO:0000313" key="3">
    <source>
        <dbReference type="Proteomes" id="UP001165367"/>
    </source>
</evidence>
<feature type="signal peptide" evidence="1">
    <location>
        <begin position="1"/>
        <end position="18"/>
    </location>
</feature>
<evidence type="ECO:0000313" key="2">
    <source>
        <dbReference type="EMBL" id="MCG2612816.1"/>
    </source>
</evidence>
<comment type="caution">
    <text evidence="2">The sequence shown here is derived from an EMBL/GenBank/DDBJ whole genome shotgun (WGS) entry which is preliminary data.</text>
</comment>
<proteinExistence type="predicted"/>
<evidence type="ECO:0000256" key="1">
    <source>
        <dbReference type="SAM" id="SignalP"/>
    </source>
</evidence>
<keyword evidence="3" id="KW-1185">Reference proteome</keyword>
<accession>A0ABS9KKH4</accession>
<protein>
    <submittedName>
        <fullName evidence="2">Uncharacterized protein</fullName>
    </submittedName>
</protein>
<keyword evidence="1" id="KW-0732">Signal</keyword>
<gene>
    <name evidence="2" type="ORF">LZZ85_00935</name>
</gene>
<sequence>MKRVFLLCMLIAHLTSFSQTTKVPPASYEPVQIDPRQYVNVLYKKNPAHELFDTIWNWELRKNVPSQKRSKLDVDGELKITFDLGNLIKNEEFEGNISLEAEITGKDGLRKIEVSPYSEVGLQRQEIGYESEPPGEIARKFLNMILALKDIKQINSVISGSGYLYDTAVFFEKYLDPREFAGIKTYIDSLTEINKNKPIQQEDHQYLLSYILHWKAAIEDKMPQYPQLSTLFRSMKTDFDAFLEVPTRKTYNNLLTFYTTFRDRVNDINARRLRTDNQASLNTLITNVGLLKNLTRVVASYLNSFTLKNNDARKAFFSLINTDTIAYAQLSNIIKTGADTLEKINVNGQPDSAFVKIFENIRLLRQLSAQLTQLSNIDGSKLNDLIGRIYIKSDSDSVKQKSRALEFYSLPVSNPQSPERDRIIFETIREHYDELTRDLCIEAGKTIYKRLVYATIDLGKSGAKAGEVMHLYVTWKFNQPGSTTTIPPRVNIGKYYIRETGWNVEISDVFAMVERLGESHDQSGTVSPSNFKGAGGAVLMLTYYGEDRGVKITPHINGQDTAYSLQKKSRLLNALQPSFGINVSYLDFSTAKDVEIGTGFQLGLFRNKLFFGMGCNLHMIRKTDSAPLYFFLGFSFAKLQDLFKPNQAKGVSD</sequence>
<reference evidence="2" key="1">
    <citation type="submission" date="2022-01" db="EMBL/GenBank/DDBJ databases">
        <authorList>
            <person name="Jo J.-H."/>
            <person name="Im W.-T."/>
        </authorList>
    </citation>
    <scope>NUCLEOTIDE SEQUENCE</scope>
    <source>
        <strain evidence="2">NA20</strain>
    </source>
</reference>
<dbReference type="Proteomes" id="UP001165367">
    <property type="component" value="Unassembled WGS sequence"/>
</dbReference>
<name>A0ABS9KKH4_9BACT</name>